<feature type="transmembrane region" description="Helical" evidence="1">
    <location>
        <begin position="46"/>
        <end position="67"/>
    </location>
</feature>
<evidence type="ECO:0000313" key="3">
    <source>
        <dbReference type="Proteomes" id="UP001162480"/>
    </source>
</evidence>
<reference evidence="2" key="1">
    <citation type="submission" date="2023-08" db="EMBL/GenBank/DDBJ databases">
        <authorList>
            <person name="Alioto T."/>
            <person name="Alioto T."/>
            <person name="Gomez Garrido J."/>
        </authorList>
    </citation>
    <scope>NUCLEOTIDE SEQUENCE</scope>
</reference>
<accession>A0AA36F7N1</accession>
<evidence type="ECO:0000313" key="2">
    <source>
        <dbReference type="EMBL" id="CAI9728811.1"/>
    </source>
</evidence>
<evidence type="ECO:0000256" key="1">
    <source>
        <dbReference type="SAM" id="Phobius"/>
    </source>
</evidence>
<feature type="transmembrane region" description="Helical" evidence="1">
    <location>
        <begin position="74"/>
        <end position="91"/>
    </location>
</feature>
<gene>
    <name evidence="2" type="ORF">OCTVUL_1B000187</name>
</gene>
<dbReference type="Proteomes" id="UP001162480">
    <property type="component" value="Chromosome 10"/>
</dbReference>
<keyword evidence="1" id="KW-0812">Transmembrane</keyword>
<proteinExistence type="predicted"/>
<sequence>MPSVSRFTYSWEIFNNFILLVVLTLPYAFQEVFLWYHLKDSDSKSLLIASNILLASALLFCGPSPFLRIEHKHFTGFTVAGLILDVFGYRWSLTHLAILILFTSFVVKYHMPCITWYICKSHSSTNI</sequence>
<protein>
    <submittedName>
        <fullName evidence="2">Uncharacterized protein</fullName>
    </submittedName>
</protein>
<dbReference type="EMBL" id="OX597823">
    <property type="protein sequence ID" value="CAI9728811.1"/>
    <property type="molecule type" value="Genomic_DNA"/>
</dbReference>
<keyword evidence="1" id="KW-0472">Membrane</keyword>
<keyword evidence="1" id="KW-1133">Transmembrane helix</keyword>
<keyword evidence="3" id="KW-1185">Reference proteome</keyword>
<organism evidence="2 3">
    <name type="scientific">Octopus vulgaris</name>
    <name type="common">Common octopus</name>
    <dbReference type="NCBI Taxonomy" id="6645"/>
    <lineage>
        <taxon>Eukaryota</taxon>
        <taxon>Metazoa</taxon>
        <taxon>Spiralia</taxon>
        <taxon>Lophotrochozoa</taxon>
        <taxon>Mollusca</taxon>
        <taxon>Cephalopoda</taxon>
        <taxon>Coleoidea</taxon>
        <taxon>Octopodiformes</taxon>
        <taxon>Octopoda</taxon>
        <taxon>Incirrata</taxon>
        <taxon>Octopodidae</taxon>
        <taxon>Octopus</taxon>
    </lineage>
</organism>
<dbReference type="AlphaFoldDB" id="A0AA36F7N1"/>
<name>A0AA36F7N1_OCTVU</name>
<feature type="transmembrane region" description="Helical" evidence="1">
    <location>
        <begin position="97"/>
        <end position="119"/>
    </location>
</feature>